<evidence type="ECO:0000259" key="1">
    <source>
        <dbReference type="PROSITE" id="PS50097"/>
    </source>
</evidence>
<dbReference type="SMART" id="SM00225">
    <property type="entry name" value="BTB"/>
    <property type="match status" value="1"/>
</dbReference>
<dbReference type="OrthoDB" id="194443at2759"/>
<feature type="domain" description="BTB" evidence="1">
    <location>
        <begin position="43"/>
        <end position="110"/>
    </location>
</feature>
<reference evidence="2 3" key="1">
    <citation type="journal article" date="2018" name="New Phytol.">
        <title>Comparative genomics and transcriptomics depict ericoid mycorrhizal fungi as versatile saprotrophs and plant mutualists.</title>
        <authorList>
            <person name="Martino E."/>
            <person name="Morin E."/>
            <person name="Grelet G.A."/>
            <person name="Kuo A."/>
            <person name="Kohler A."/>
            <person name="Daghino S."/>
            <person name="Barry K.W."/>
            <person name="Cichocki N."/>
            <person name="Clum A."/>
            <person name="Dockter R.B."/>
            <person name="Hainaut M."/>
            <person name="Kuo R.C."/>
            <person name="LaButti K."/>
            <person name="Lindahl B.D."/>
            <person name="Lindquist E.A."/>
            <person name="Lipzen A."/>
            <person name="Khouja H.R."/>
            <person name="Magnuson J."/>
            <person name="Murat C."/>
            <person name="Ohm R.A."/>
            <person name="Singer S.W."/>
            <person name="Spatafora J.W."/>
            <person name="Wang M."/>
            <person name="Veneault-Fourrey C."/>
            <person name="Henrissat B."/>
            <person name="Grigoriev I.V."/>
            <person name="Martin F.M."/>
            <person name="Perotto S."/>
        </authorList>
    </citation>
    <scope>NUCLEOTIDE SEQUENCE [LARGE SCALE GENOMIC DNA]</scope>
    <source>
        <strain evidence="2 3">ATCC 22711</strain>
    </source>
</reference>
<organism evidence="2 3">
    <name type="scientific">Amorphotheca resinae ATCC 22711</name>
    <dbReference type="NCBI Taxonomy" id="857342"/>
    <lineage>
        <taxon>Eukaryota</taxon>
        <taxon>Fungi</taxon>
        <taxon>Dikarya</taxon>
        <taxon>Ascomycota</taxon>
        <taxon>Pezizomycotina</taxon>
        <taxon>Leotiomycetes</taxon>
        <taxon>Helotiales</taxon>
        <taxon>Amorphothecaceae</taxon>
        <taxon>Amorphotheca</taxon>
    </lineage>
</organism>
<dbReference type="SUPFAM" id="SSF54695">
    <property type="entry name" value="POZ domain"/>
    <property type="match status" value="1"/>
</dbReference>
<dbReference type="GeneID" id="36573671"/>
<dbReference type="AlphaFoldDB" id="A0A2T3B8B1"/>
<keyword evidence="3" id="KW-1185">Reference proteome</keyword>
<protein>
    <recommendedName>
        <fullName evidence="1">BTB domain-containing protein</fullName>
    </recommendedName>
</protein>
<dbReference type="EMBL" id="KZ679008">
    <property type="protein sequence ID" value="PSS23077.1"/>
    <property type="molecule type" value="Genomic_DNA"/>
</dbReference>
<dbReference type="RefSeq" id="XP_024723123.1">
    <property type="nucleotide sequence ID" value="XM_024865590.1"/>
</dbReference>
<dbReference type="PANTHER" id="PTHR47843">
    <property type="entry name" value="BTB DOMAIN-CONTAINING PROTEIN-RELATED"/>
    <property type="match status" value="1"/>
</dbReference>
<gene>
    <name evidence="2" type="ORF">M430DRAFT_273641</name>
</gene>
<name>A0A2T3B8B1_AMORE</name>
<dbReference type="InterPro" id="IPR000210">
    <property type="entry name" value="BTB/POZ_dom"/>
</dbReference>
<dbReference type="Proteomes" id="UP000241818">
    <property type="component" value="Unassembled WGS sequence"/>
</dbReference>
<dbReference type="Pfam" id="PF00651">
    <property type="entry name" value="BTB"/>
    <property type="match status" value="1"/>
</dbReference>
<dbReference type="PROSITE" id="PS50097">
    <property type="entry name" value="BTB"/>
    <property type="match status" value="1"/>
</dbReference>
<dbReference type="PANTHER" id="PTHR47843:SF2">
    <property type="entry name" value="BTB DOMAIN-CONTAINING PROTEIN"/>
    <property type="match status" value="1"/>
</dbReference>
<dbReference type="InterPro" id="IPR011333">
    <property type="entry name" value="SKP1/BTB/POZ_sf"/>
</dbReference>
<accession>A0A2T3B8B1</accession>
<dbReference type="InParanoid" id="A0A2T3B8B1"/>
<proteinExistence type="predicted"/>
<dbReference type="Gene3D" id="3.30.710.10">
    <property type="entry name" value="Potassium Channel Kv1.1, Chain A"/>
    <property type="match status" value="1"/>
</dbReference>
<evidence type="ECO:0000313" key="2">
    <source>
        <dbReference type="EMBL" id="PSS23077.1"/>
    </source>
</evidence>
<dbReference type="CDD" id="cd18186">
    <property type="entry name" value="BTB_POZ_ZBTB_KLHL-like"/>
    <property type="match status" value="1"/>
</dbReference>
<evidence type="ECO:0000313" key="3">
    <source>
        <dbReference type="Proteomes" id="UP000241818"/>
    </source>
</evidence>
<sequence>MSESDSSEEPQATQVQTVEKKKMKLRKLPADVFARKIQYFSGPEVTVRVCGRDFILPKSLLCYNSTFFDRAFNGPWKEGVEQEITLSSASVEAFEMVVQWMYTSNAVIPKPRLEPQPQPQPQSDGQRTIIDFEYLNDGDTYYDPDESSSNDKSDVKVNSQNIISYLGFLKLADELDLLGPFDDILSNIKEILISSQLSLQPEHIRGASELPSGHGLRKLFAQACVKRYINDTIRDSKSFRFATEMDEVESFAADLFKEVDKVLRQRHKMAKTRPEYSYFDPLTGERFMA</sequence>